<feature type="domain" description="MPN" evidence="9">
    <location>
        <begin position="114"/>
        <end position="236"/>
    </location>
</feature>
<evidence type="ECO:0000256" key="6">
    <source>
        <dbReference type="ARBA" id="ARBA00023049"/>
    </source>
</evidence>
<name>A0ABR6WVQ4_9FIRM</name>
<organism evidence="10 11">
    <name type="scientific">Acetobacterium fimetarium</name>
    <dbReference type="NCBI Taxonomy" id="52691"/>
    <lineage>
        <taxon>Bacteria</taxon>
        <taxon>Bacillati</taxon>
        <taxon>Bacillota</taxon>
        <taxon>Clostridia</taxon>
        <taxon>Eubacteriales</taxon>
        <taxon>Eubacteriaceae</taxon>
        <taxon>Acetobacterium</taxon>
    </lineage>
</organism>
<comment type="caution">
    <text evidence="10">The sequence shown here is derived from an EMBL/GenBank/DDBJ whole genome shotgun (WGS) entry which is preliminary data.</text>
</comment>
<evidence type="ECO:0000256" key="5">
    <source>
        <dbReference type="ARBA" id="ARBA00022833"/>
    </source>
</evidence>
<dbReference type="InterPro" id="IPR037518">
    <property type="entry name" value="MPN"/>
</dbReference>
<keyword evidence="11" id="KW-1185">Reference proteome</keyword>
<evidence type="ECO:0000256" key="8">
    <source>
        <dbReference type="SAM" id="MobiDB-lite"/>
    </source>
</evidence>
<dbReference type="PANTHER" id="PTHR30471:SF3">
    <property type="entry name" value="UPF0758 PROTEIN YEES-RELATED"/>
    <property type="match status" value="1"/>
</dbReference>
<accession>A0ABR6WVQ4</accession>
<dbReference type="PANTHER" id="PTHR30471">
    <property type="entry name" value="DNA REPAIR PROTEIN RADC"/>
    <property type="match status" value="1"/>
</dbReference>
<dbReference type="EMBL" id="WJBC01000013">
    <property type="protein sequence ID" value="MBC3804692.1"/>
    <property type="molecule type" value="Genomic_DNA"/>
</dbReference>
<feature type="region of interest" description="Disordered" evidence="8">
    <location>
        <begin position="1"/>
        <end position="20"/>
    </location>
</feature>
<dbReference type="Pfam" id="PF20582">
    <property type="entry name" value="UPF0758_N"/>
    <property type="match status" value="1"/>
</dbReference>
<evidence type="ECO:0000256" key="2">
    <source>
        <dbReference type="ARBA" id="ARBA00022670"/>
    </source>
</evidence>
<keyword evidence="3" id="KW-0479">Metal-binding</keyword>
<evidence type="ECO:0000256" key="3">
    <source>
        <dbReference type="ARBA" id="ARBA00022723"/>
    </source>
</evidence>
<evidence type="ECO:0000313" key="10">
    <source>
        <dbReference type="EMBL" id="MBC3804692.1"/>
    </source>
</evidence>
<dbReference type="NCBIfam" id="NF000642">
    <property type="entry name" value="PRK00024.1"/>
    <property type="match status" value="1"/>
</dbReference>
<dbReference type="Proteomes" id="UP000603234">
    <property type="component" value="Unassembled WGS sequence"/>
</dbReference>
<dbReference type="PROSITE" id="PS01302">
    <property type="entry name" value="UPF0758"/>
    <property type="match status" value="1"/>
</dbReference>
<dbReference type="InterPro" id="IPR001405">
    <property type="entry name" value="UPF0758"/>
</dbReference>
<gene>
    <name evidence="10" type="primary">radC</name>
    <name evidence="10" type="ORF">GH808_09645</name>
</gene>
<dbReference type="CDD" id="cd08071">
    <property type="entry name" value="MPN_DUF2466"/>
    <property type="match status" value="1"/>
</dbReference>
<dbReference type="NCBIfam" id="TIGR00608">
    <property type="entry name" value="radc"/>
    <property type="match status" value="1"/>
</dbReference>
<proteinExistence type="inferred from homology"/>
<feature type="compositionally biased region" description="Basic and acidic residues" evidence="8">
    <location>
        <begin position="11"/>
        <end position="20"/>
    </location>
</feature>
<dbReference type="RefSeq" id="WP_186842578.1">
    <property type="nucleotide sequence ID" value="NZ_WJBC01000013.1"/>
</dbReference>
<dbReference type="InterPro" id="IPR020891">
    <property type="entry name" value="UPF0758_CS"/>
</dbReference>
<reference evidence="10 11" key="1">
    <citation type="journal article" date="2020" name="mSystems">
        <title>Defining Genomic and Predicted Metabolic Features of the Acetobacterium Genus.</title>
        <authorList>
            <person name="Ross D.E."/>
            <person name="Marshall C.W."/>
            <person name="Gulliver D."/>
            <person name="May H.D."/>
            <person name="Norman R.S."/>
        </authorList>
    </citation>
    <scope>NUCLEOTIDE SEQUENCE [LARGE SCALE GENOMIC DNA]</scope>
    <source>
        <strain evidence="10 11">DSM 8238</strain>
    </source>
</reference>
<keyword evidence="4" id="KW-0378">Hydrolase</keyword>
<comment type="similarity">
    <text evidence="1 7">Belongs to the UPF0758 family.</text>
</comment>
<keyword evidence="2" id="KW-0645">Protease</keyword>
<dbReference type="Pfam" id="PF04002">
    <property type="entry name" value="RadC"/>
    <property type="match status" value="1"/>
</dbReference>
<dbReference type="InterPro" id="IPR046778">
    <property type="entry name" value="UPF0758_N"/>
</dbReference>
<keyword evidence="5" id="KW-0862">Zinc</keyword>
<evidence type="ECO:0000259" key="9">
    <source>
        <dbReference type="PROSITE" id="PS50249"/>
    </source>
</evidence>
<evidence type="ECO:0000256" key="1">
    <source>
        <dbReference type="ARBA" id="ARBA00010243"/>
    </source>
</evidence>
<evidence type="ECO:0000313" key="11">
    <source>
        <dbReference type="Proteomes" id="UP000603234"/>
    </source>
</evidence>
<evidence type="ECO:0000256" key="4">
    <source>
        <dbReference type="ARBA" id="ARBA00022801"/>
    </source>
</evidence>
<dbReference type="InterPro" id="IPR025657">
    <property type="entry name" value="RadC_JAB"/>
</dbReference>
<protein>
    <submittedName>
        <fullName evidence="10">DNA repair protein RadC</fullName>
    </submittedName>
</protein>
<dbReference type="Gene3D" id="3.40.140.10">
    <property type="entry name" value="Cytidine Deaminase, domain 2"/>
    <property type="match status" value="1"/>
</dbReference>
<dbReference type="PROSITE" id="PS50249">
    <property type="entry name" value="MPN"/>
    <property type="match status" value="1"/>
</dbReference>
<keyword evidence="6" id="KW-0482">Metalloprotease</keyword>
<evidence type="ECO:0000256" key="7">
    <source>
        <dbReference type="RuleBase" id="RU003797"/>
    </source>
</evidence>
<sequence>MLKENYLNHTSLKEMPEDDRPQEKMMRFGAKSLSNAELIAVIIRTGTREATSVEVGRKIMQYLDNDLSYFHQVDVLELQRNKNLAGIGIVKACQIKAAIELGLRIKQKDMIDVKITSPQDIADLLMEEMQYLKQECFKIILLDTKNKVIKVEGISVGILNASLVHPREVFIKAIRQHSAAIVLAHNHPSGDPEPSAEDKNITKRLCDAGELLGIAVLDHIIIGRGTYLSFKQEKLI</sequence>